<organism evidence="2 3">
    <name type="scientific">Agaricus bisporus var. burnettii</name>
    <dbReference type="NCBI Taxonomy" id="192524"/>
    <lineage>
        <taxon>Eukaryota</taxon>
        <taxon>Fungi</taxon>
        <taxon>Dikarya</taxon>
        <taxon>Basidiomycota</taxon>
        <taxon>Agaricomycotina</taxon>
        <taxon>Agaricomycetes</taxon>
        <taxon>Agaricomycetidae</taxon>
        <taxon>Agaricales</taxon>
        <taxon>Agaricineae</taxon>
        <taxon>Agaricaceae</taxon>
        <taxon>Agaricus</taxon>
    </lineage>
</organism>
<dbReference type="EMBL" id="JABXXO010000003">
    <property type="protein sequence ID" value="KAF7782842.1"/>
    <property type="molecule type" value="Genomic_DNA"/>
</dbReference>
<dbReference type="AlphaFoldDB" id="A0A8H7F8S8"/>
<name>A0A8H7F8S8_AGABI</name>
<evidence type="ECO:0000313" key="2">
    <source>
        <dbReference type="EMBL" id="KAF7782842.1"/>
    </source>
</evidence>
<accession>A0A8H7F8S8</accession>
<evidence type="ECO:0008006" key="4">
    <source>
        <dbReference type="Google" id="ProtNLM"/>
    </source>
</evidence>
<sequence>MPPKLNETGKNENEGRSPSLAPHTEYYIKGGDLYILLTPILYRVHSHFFIRESKFWRDELTGPSSLKEEPLRKGSTSSSAIILQEDPQKFDRLLWIFYNTQFGDYSKANLKDWITIIEYATKWDFPHVKELAIRHIQTHEMDPITRIRLYQDNKLPEKYLFPLYVQVASREEVLGLEESRILGLETLVLIHQARERLRSPVPANNRMLSPIRTDLKPTDVVEIVSATFNISFADINATPGANVDGSPPSVNGKGEPLKTDPKKPPNRR</sequence>
<evidence type="ECO:0000313" key="3">
    <source>
        <dbReference type="Proteomes" id="UP000629468"/>
    </source>
</evidence>
<evidence type="ECO:0000256" key="1">
    <source>
        <dbReference type="SAM" id="MobiDB-lite"/>
    </source>
</evidence>
<gene>
    <name evidence="2" type="ORF">Agabi119p4_2218</name>
</gene>
<feature type="region of interest" description="Disordered" evidence="1">
    <location>
        <begin position="1"/>
        <end position="21"/>
    </location>
</feature>
<reference evidence="2 3" key="1">
    <citation type="journal article" name="Sci. Rep.">
        <title>Telomere-to-telomere assembled and centromere annotated genomes of the two main subspecies of the button mushroom Agaricus bisporus reveal especially polymorphic chromosome ends.</title>
        <authorList>
            <person name="Sonnenberg A.S.M."/>
            <person name="Sedaghat-Telgerd N."/>
            <person name="Lavrijssen B."/>
            <person name="Ohm R.A."/>
            <person name="Hendrickx P.M."/>
            <person name="Scholtmeijer K."/>
            <person name="Baars J.J.P."/>
            <person name="van Peer A."/>
        </authorList>
    </citation>
    <scope>NUCLEOTIDE SEQUENCE [LARGE SCALE GENOMIC DNA]</scope>
    <source>
        <strain evidence="2 3">H119_p4</strain>
    </source>
</reference>
<feature type="compositionally biased region" description="Basic and acidic residues" evidence="1">
    <location>
        <begin position="255"/>
        <end position="268"/>
    </location>
</feature>
<proteinExistence type="predicted"/>
<feature type="region of interest" description="Disordered" evidence="1">
    <location>
        <begin position="239"/>
        <end position="268"/>
    </location>
</feature>
<protein>
    <recommendedName>
        <fullName evidence="4">BTB domain-containing protein</fullName>
    </recommendedName>
</protein>
<comment type="caution">
    <text evidence="2">The sequence shown here is derived from an EMBL/GenBank/DDBJ whole genome shotgun (WGS) entry which is preliminary data.</text>
</comment>
<dbReference type="Proteomes" id="UP000629468">
    <property type="component" value="Unassembled WGS sequence"/>
</dbReference>